<dbReference type="Gene3D" id="3.30.40.10">
    <property type="entry name" value="Zinc/RING finger domain, C3HC4 (zinc finger)"/>
    <property type="match status" value="1"/>
</dbReference>
<dbReference type="FunFam" id="3.30.160.60:FF:001437">
    <property type="entry name" value="Zinc finger protein 594"/>
    <property type="match status" value="1"/>
</dbReference>
<comment type="subcellular location">
    <subcellularLocation>
        <location evidence="1">Nucleus</location>
    </subcellularLocation>
</comment>
<dbReference type="SMART" id="SM00355">
    <property type="entry name" value="ZnF_C2H2"/>
    <property type="match status" value="7"/>
</dbReference>
<dbReference type="Proteomes" id="UP000286641">
    <property type="component" value="Unplaced"/>
</dbReference>
<dbReference type="GO" id="GO:0000977">
    <property type="term" value="F:RNA polymerase II transcription regulatory region sequence-specific DNA binding"/>
    <property type="evidence" value="ECO:0007669"/>
    <property type="project" value="TreeGrafter"/>
</dbReference>
<dbReference type="InterPro" id="IPR013087">
    <property type="entry name" value="Znf_C2H2_type"/>
</dbReference>
<dbReference type="Gene3D" id="3.30.160.60">
    <property type="entry name" value="Classic Zinc Finger"/>
    <property type="match status" value="6"/>
</dbReference>
<evidence type="ECO:0000259" key="14">
    <source>
        <dbReference type="PROSITE" id="PS50157"/>
    </source>
</evidence>
<dbReference type="FunFam" id="3.30.160.60:FF:000870">
    <property type="entry name" value="zinc finger protein 197 isoform X1"/>
    <property type="match status" value="1"/>
</dbReference>
<protein>
    <submittedName>
        <fullName evidence="16">Zinc finger protein 211-like</fullName>
    </submittedName>
</protein>
<dbReference type="PROSITE" id="PS00028">
    <property type="entry name" value="ZINC_FINGER_C2H2_1"/>
    <property type="match status" value="4"/>
</dbReference>
<dbReference type="GO" id="GO:0005634">
    <property type="term" value="C:nucleus"/>
    <property type="evidence" value="ECO:0007669"/>
    <property type="project" value="UniProtKB-SubCell"/>
</dbReference>
<sequence length="415" mass="47147">PWLTWWQWCRCPLWSRQLESVLSKNCGSTCPVADGGCCCGAEDEAPFAQSTSVGVSQTRTPKAAQSSRKTHPCEMCGPVLRDIFHLAAHQGKENSQKLLRCGACGKRFYFSVKFQQEQHVGAEPFRSRVDRASVVKSWGFHGSGKPFTCGEVQKDFLSGSGHLQQEATDTGEKPHTITQCRATLQSRKSHDTCGECKNAFGPTHSYVQDQDVHLGRQSFVCNKCGKTFRYKSLFAIHQTFHTGKRGYKFSKYRKFLRHWSACSQHEKTHTLLKQYMCNKCGKSLSQKSGLIHPQRWHNGEKSYVCSGCAKSFIHRSVLITHRVHPGKRFYKCRGCAKSFSTMSALGYHQRSHTRERPYECSECGKSFTTGSSLRCHQRVHTAERPYECSECGKSFVRRNILKLHIKIHSGERPYK</sequence>
<evidence type="ECO:0000256" key="7">
    <source>
        <dbReference type="ARBA" id="ARBA00023015"/>
    </source>
</evidence>
<dbReference type="GO" id="GO:0000981">
    <property type="term" value="F:DNA-binding transcription factor activity, RNA polymerase II-specific"/>
    <property type="evidence" value="ECO:0007669"/>
    <property type="project" value="TreeGrafter"/>
</dbReference>
<dbReference type="PANTHER" id="PTHR24379">
    <property type="entry name" value="KRAB AND ZINC FINGER DOMAIN-CONTAINING"/>
    <property type="match status" value="1"/>
</dbReference>
<feature type="chain" id="PRO_5018599517" evidence="13">
    <location>
        <begin position="24"/>
        <end position="415"/>
    </location>
</feature>
<dbReference type="PROSITE" id="PS50157">
    <property type="entry name" value="ZINC_FINGER_C2H2_2"/>
    <property type="match status" value="6"/>
</dbReference>
<evidence type="ECO:0000256" key="3">
    <source>
        <dbReference type="ARBA" id="ARBA00022723"/>
    </source>
</evidence>
<evidence type="ECO:0000256" key="10">
    <source>
        <dbReference type="ARBA" id="ARBA00023242"/>
    </source>
</evidence>
<evidence type="ECO:0000256" key="12">
    <source>
        <dbReference type="SAM" id="MobiDB-lite"/>
    </source>
</evidence>
<keyword evidence="8" id="KW-0238">DNA-binding</keyword>
<keyword evidence="15" id="KW-1185">Reference proteome</keyword>
<feature type="non-terminal residue" evidence="16">
    <location>
        <position position="1"/>
    </location>
</feature>
<keyword evidence="4" id="KW-0677">Repeat</keyword>
<feature type="domain" description="C2H2-type" evidence="14">
    <location>
        <begin position="275"/>
        <end position="302"/>
    </location>
</feature>
<dbReference type="InParanoid" id="A0A3Q7NI23"/>
<feature type="domain" description="C2H2-type" evidence="14">
    <location>
        <begin position="303"/>
        <end position="329"/>
    </location>
</feature>
<reference evidence="16" key="2">
    <citation type="submission" date="2025-08" db="UniProtKB">
        <authorList>
            <consortium name="RefSeq"/>
        </authorList>
    </citation>
    <scope>IDENTIFICATION</scope>
    <source>
        <tissue evidence="16">Blood</tissue>
    </source>
</reference>
<evidence type="ECO:0000256" key="8">
    <source>
        <dbReference type="ARBA" id="ARBA00023125"/>
    </source>
</evidence>
<keyword evidence="13" id="KW-0732">Signal</keyword>
<feature type="compositionally biased region" description="Polar residues" evidence="12">
    <location>
        <begin position="50"/>
        <end position="67"/>
    </location>
</feature>
<name>A0A3Q7NI23_CALUR</name>
<dbReference type="GO" id="GO:0008270">
    <property type="term" value="F:zinc ion binding"/>
    <property type="evidence" value="ECO:0007669"/>
    <property type="project" value="UniProtKB-KW"/>
</dbReference>
<feature type="domain" description="C2H2-type" evidence="14">
    <location>
        <begin position="330"/>
        <end position="357"/>
    </location>
</feature>
<feature type="non-terminal residue" evidence="16">
    <location>
        <position position="415"/>
    </location>
</feature>
<keyword evidence="5 11" id="KW-0863">Zinc-finger</keyword>
<reference key="1">
    <citation type="submission" date="2019-01" db="UniProtKB">
        <authorList>
            <consortium name="RefSeq"/>
        </authorList>
    </citation>
    <scope>IDENTIFICATION</scope>
</reference>
<dbReference type="FunFam" id="3.30.160.60:FF:002343">
    <property type="entry name" value="Zinc finger protein 33A"/>
    <property type="match status" value="1"/>
</dbReference>
<keyword evidence="6" id="KW-0862">Zinc</keyword>
<feature type="region of interest" description="Disordered" evidence="12">
    <location>
        <begin position="50"/>
        <end position="70"/>
    </location>
</feature>
<feature type="domain" description="C2H2-type" evidence="14">
    <location>
        <begin position="219"/>
        <end position="246"/>
    </location>
</feature>
<proteinExistence type="inferred from homology"/>
<keyword evidence="9" id="KW-0804">Transcription</keyword>
<dbReference type="SUPFAM" id="SSF57667">
    <property type="entry name" value="beta-beta-alpha zinc fingers"/>
    <property type="match status" value="5"/>
</dbReference>
<keyword evidence="10" id="KW-0539">Nucleus</keyword>
<dbReference type="AlphaFoldDB" id="A0A3Q7NI23"/>
<dbReference type="InterPro" id="IPR036236">
    <property type="entry name" value="Znf_C2H2_sf"/>
</dbReference>
<feature type="domain" description="C2H2-type" evidence="14">
    <location>
        <begin position="358"/>
        <end position="385"/>
    </location>
</feature>
<evidence type="ECO:0000256" key="4">
    <source>
        <dbReference type="ARBA" id="ARBA00022737"/>
    </source>
</evidence>
<evidence type="ECO:0000256" key="2">
    <source>
        <dbReference type="ARBA" id="ARBA00006991"/>
    </source>
</evidence>
<evidence type="ECO:0000256" key="9">
    <source>
        <dbReference type="ARBA" id="ARBA00023163"/>
    </source>
</evidence>
<evidence type="ECO:0000313" key="16">
    <source>
        <dbReference type="RefSeq" id="XP_025721183.1"/>
    </source>
</evidence>
<dbReference type="RefSeq" id="XP_025721183.1">
    <property type="nucleotide sequence ID" value="XM_025865398.1"/>
</dbReference>
<dbReference type="FunFam" id="3.30.160.60:FF:002863">
    <property type="entry name" value="Zinc finger protein 671"/>
    <property type="match status" value="1"/>
</dbReference>
<accession>A0A3Q7NI23</accession>
<evidence type="ECO:0000256" key="13">
    <source>
        <dbReference type="SAM" id="SignalP"/>
    </source>
</evidence>
<feature type="signal peptide" evidence="13">
    <location>
        <begin position="1"/>
        <end position="23"/>
    </location>
</feature>
<dbReference type="PANTHER" id="PTHR24379:SF127">
    <property type="entry name" value="BLOODY FINGERS-RELATED"/>
    <property type="match status" value="1"/>
</dbReference>
<evidence type="ECO:0000256" key="6">
    <source>
        <dbReference type="ARBA" id="ARBA00022833"/>
    </source>
</evidence>
<comment type="similarity">
    <text evidence="2">Belongs to the krueppel C2H2-type zinc-finger protein family.</text>
</comment>
<organism evidence="15 16">
    <name type="scientific">Callorhinus ursinus</name>
    <name type="common">Northern fur seal</name>
    <dbReference type="NCBI Taxonomy" id="34884"/>
    <lineage>
        <taxon>Eukaryota</taxon>
        <taxon>Metazoa</taxon>
        <taxon>Chordata</taxon>
        <taxon>Craniata</taxon>
        <taxon>Vertebrata</taxon>
        <taxon>Euteleostomi</taxon>
        <taxon>Mammalia</taxon>
        <taxon>Eutheria</taxon>
        <taxon>Laurasiatheria</taxon>
        <taxon>Carnivora</taxon>
        <taxon>Caniformia</taxon>
        <taxon>Pinnipedia</taxon>
        <taxon>Otariidae</taxon>
        <taxon>Callorhinus</taxon>
    </lineage>
</organism>
<gene>
    <name evidence="16" type="primary">LOC112818202</name>
</gene>
<evidence type="ECO:0000313" key="15">
    <source>
        <dbReference type="Proteomes" id="UP000286641"/>
    </source>
</evidence>
<dbReference type="Pfam" id="PF00096">
    <property type="entry name" value="zf-C2H2"/>
    <property type="match status" value="4"/>
</dbReference>
<dbReference type="FunFam" id="3.30.160.60:FF:001630">
    <property type="entry name" value="Zinc finger protein 888"/>
    <property type="match status" value="1"/>
</dbReference>
<keyword evidence="7" id="KW-0805">Transcription regulation</keyword>
<keyword evidence="3" id="KW-0479">Metal-binding</keyword>
<feature type="domain" description="C2H2-type" evidence="14">
    <location>
        <begin position="386"/>
        <end position="413"/>
    </location>
</feature>
<evidence type="ECO:0000256" key="5">
    <source>
        <dbReference type="ARBA" id="ARBA00022771"/>
    </source>
</evidence>
<dbReference type="InterPro" id="IPR013083">
    <property type="entry name" value="Znf_RING/FYVE/PHD"/>
</dbReference>
<evidence type="ECO:0000256" key="1">
    <source>
        <dbReference type="ARBA" id="ARBA00004123"/>
    </source>
</evidence>
<evidence type="ECO:0000256" key="11">
    <source>
        <dbReference type="PROSITE-ProRule" id="PRU00042"/>
    </source>
</evidence>